<accession>A0A2P6RMJ3</accession>
<dbReference type="AlphaFoldDB" id="A0A2P6RMJ3"/>
<keyword evidence="2" id="KW-1185">Reference proteome</keyword>
<dbReference type="Proteomes" id="UP000238479">
    <property type="component" value="Chromosome 2"/>
</dbReference>
<sequence length="79" mass="8947">MCLVTKFGSIFFQKLLWLPSKSKSRLNPAFRSQKSGLHCSAGDCRLMKVLKYRSLPFLVEAITRYPYASSNLSPSSQTQ</sequence>
<reference evidence="1 2" key="1">
    <citation type="journal article" date="2018" name="Nat. Genet.">
        <title>The Rosa genome provides new insights in the design of modern roses.</title>
        <authorList>
            <person name="Bendahmane M."/>
        </authorList>
    </citation>
    <scope>NUCLEOTIDE SEQUENCE [LARGE SCALE GENOMIC DNA]</scope>
    <source>
        <strain evidence="2">cv. Old Blush</strain>
    </source>
</reference>
<protein>
    <submittedName>
        <fullName evidence="1">Uncharacterized protein</fullName>
    </submittedName>
</protein>
<organism evidence="1 2">
    <name type="scientific">Rosa chinensis</name>
    <name type="common">China rose</name>
    <dbReference type="NCBI Taxonomy" id="74649"/>
    <lineage>
        <taxon>Eukaryota</taxon>
        <taxon>Viridiplantae</taxon>
        <taxon>Streptophyta</taxon>
        <taxon>Embryophyta</taxon>
        <taxon>Tracheophyta</taxon>
        <taxon>Spermatophyta</taxon>
        <taxon>Magnoliopsida</taxon>
        <taxon>eudicotyledons</taxon>
        <taxon>Gunneridae</taxon>
        <taxon>Pentapetalae</taxon>
        <taxon>rosids</taxon>
        <taxon>fabids</taxon>
        <taxon>Rosales</taxon>
        <taxon>Rosaceae</taxon>
        <taxon>Rosoideae</taxon>
        <taxon>Rosoideae incertae sedis</taxon>
        <taxon>Rosa</taxon>
    </lineage>
</organism>
<dbReference type="EMBL" id="PDCK01000040">
    <property type="protein sequence ID" value="PRQ47659.1"/>
    <property type="molecule type" value="Genomic_DNA"/>
</dbReference>
<comment type="caution">
    <text evidence="1">The sequence shown here is derived from an EMBL/GenBank/DDBJ whole genome shotgun (WGS) entry which is preliminary data.</text>
</comment>
<evidence type="ECO:0000313" key="1">
    <source>
        <dbReference type="EMBL" id="PRQ47659.1"/>
    </source>
</evidence>
<evidence type="ECO:0000313" key="2">
    <source>
        <dbReference type="Proteomes" id="UP000238479"/>
    </source>
</evidence>
<dbReference type="Gramene" id="PRQ47659">
    <property type="protein sequence ID" value="PRQ47659"/>
    <property type="gene ID" value="RchiOBHm_Chr2g0102111"/>
</dbReference>
<name>A0A2P6RMJ3_ROSCH</name>
<gene>
    <name evidence="1" type="ORF">RchiOBHm_Chr2g0102111</name>
</gene>
<proteinExistence type="predicted"/>